<evidence type="ECO:0000313" key="4">
    <source>
        <dbReference type="Proteomes" id="UP001295423"/>
    </source>
</evidence>
<feature type="compositionally biased region" description="Acidic residues" evidence="1">
    <location>
        <begin position="22"/>
        <end position="38"/>
    </location>
</feature>
<keyword evidence="2" id="KW-1133">Transmembrane helix</keyword>
<evidence type="ECO:0000313" key="3">
    <source>
        <dbReference type="EMBL" id="CAJ1961633.1"/>
    </source>
</evidence>
<proteinExistence type="predicted"/>
<name>A0AAD2PWL9_9STRA</name>
<organism evidence="3 4">
    <name type="scientific">Cylindrotheca closterium</name>
    <dbReference type="NCBI Taxonomy" id="2856"/>
    <lineage>
        <taxon>Eukaryota</taxon>
        <taxon>Sar</taxon>
        <taxon>Stramenopiles</taxon>
        <taxon>Ochrophyta</taxon>
        <taxon>Bacillariophyta</taxon>
        <taxon>Bacillariophyceae</taxon>
        <taxon>Bacillariophycidae</taxon>
        <taxon>Bacillariales</taxon>
        <taxon>Bacillariaceae</taxon>
        <taxon>Cylindrotheca</taxon>
    </lineage>
</organism>
<gene>
    <name evidence="3" type="ORF">CYCCA115_LOCUS19294</name>
</gene>
<comment type="caution">
    <text evidence="3">The sequence shown here is derived from an EMBL/GenBank/DDBJ whole genome shotgun (WGS) entry which is preliminary data.</text>
</comment>
<evidence type="ECO:0000256" key="1">
    <source>
        <dbReference type="SAM" id="MobiDB-lite"/>
    </source>
</evidence>
<dbReference type="Proteomes" id="UP001295423">
    <property type="component" value="Unassembled WGS sequence"/>
</dbReference>
<keyword evidence="4" id="KW-1185">Reference proteome</keyword>
<feature type="transmembrane region" description="Helical" evidence="2">
    <location>
        <begin position="47"/>
        <end position="67"/>
    </location>
</feature>
<dbReference type="AlphaFoldDB" id="A0AAD2PWL9"/>
<evidence type="ECO:0000256" key="2">
    <source>
        <dbReference type="SAM" id="Phobius"/>
    </source>
</evidence>
<keyword evidence="2" id="KW-0812">Transmembrane</keyword>
<feature type="region of interest" description="Disordered" evidence="1">
    <location>
        <begin position="16"/>
        <end position="39"/>
    </location>
</feature>
<keyword evidence="2" id="KW-0472">Membrane</keyword>
<reference evidence="3" key="1">
    <citation type="submission" date="2023-08" db="EMBL/GenBank/DDBJ databases">
        <authorList>
            <person name="Audoor S."/>
            <person name="Bilcke G."/>
        </authorList>
    </citation>
    <scope>NUCLEOTIDE SEQUENCE</scope>
</reference>
<accession>A0AAD2PWL9</accession>
<sequence length="272" mass="30263">MSTQLSKAYTGEDVNDLKFDVEAPEELPSDELEDEDEEPVKNSRGMILHAVIVSSLAMIGLYALTLVTFAGTTLMTAAFVAFGVGGCVMVAEVKLSKMDTFRTIHNRLRKDVNVFAGENVKLTKANDALNLQVFMLKENEQRFQALAAEQNSNVQDLVKLVNENQKVIDEKKKCIRDDIIESLISTAFEGERSQDGEFSDREVKRLVTRLKNMPAVKINEEILSQVLDTDRSVLALIAIIRDLDVAGEQIGDTIFLIDENDPALLEDLTAHM</sequence>
<dbReference type="EMBL" id="CAKOGP040002091">
    <property type="protein sequence ID" value="CAJ1961633.1"/>
    <property type="molecule type" value="Genomic_DNA"/>
</dbReference>
<feature type="transmembrane region" description="Helical" evidence="2">
    <location>
        <begin position="73"/>
        <end position="93"/>
    </location>
</feature>
<protein>
    <submittedName>
        <fullName evidence="3">Uncharacterized protein</fullName>
    </submittedName>
</protein>